<evidence type="ECO:0000313" key="2">
    <source>
        <dbReference type="Proteomes" id="UP000266861"/>
    </source>
</evidence>
<dbReference type="Proteomes" id="UP000266861">
    <property type="component" value="Unassembled WGS sequence"/>
</dbReference>
<dbReference type="PANTHER" id="PTHR13374">
    <property type="entry name" value="DET1 HOMOLOG DE-ETIOLATED-1 HOMOLOG"/>
    <property type="match status" value="1"/>
</dbReference>
<comment type="caution">
    <text evidence="1">The sequence shown here is derived from an EMBL/GenBank/DDBJ whole genome shotgun (WGS) entry which is preliminary data.</text>
</comment>
<evidence type="ECO:0000313" key="1">
    <source>
        <dbReference type="EMBL" id="RHZ82983.1"/>
    </source>
</evidence>
<dbReference type="GO" id="GO:0005634">
    <property type="term" value="C:nucleus"/>
    <property type="evidence" value="ECO:0007669"/>
    <property type="project" value="TreeGrafter"/>
</dbReference>
<dbReference type="PANTHER" id="PTHR13374:SF3">
    <property type="entry name" value="DET1 HOMOLOG"/>
    <property type="match status" value="1"/>
</dbReference>
<proteinExistence type="predicted"/>
<dbReference type="OrthoDB" id="18339at2759"/>
<sequence>MNTFDKFFSIKYEQRITSDQSEFLCKDFCLITTNQKYMILASSLQSNCTPEEARLYPCSLNCIPNFDDITFYLVEISTGKVRDTRTYKNEYIHLSYHSGVSLMGNLFSIMSIQNQIIHILHIKDDGRFIDVQDIGWLSYDDDELVLARYRDFDLQYNIQQRTFTKQNNHKNASSDFIELDNENSSSSLFNNASTCTRNDLMENKVSSPNIVIDPRYNSNISEMASSHISGIKQKMLSFLFRKAYNINDGGQALRHFYQIFGQLTSLVMWKMQFIDEKRFLIKFGNVDCVTGRHNDSAAHTSFFVIYDFLKTEVISVYDNASEEFLEEFKRSSEIFQRVAFNQPFLYNSTYSNNVYAKEILEKHLHAIRHARNGGPSQAVKRVLASLPYSPQTCSESPYFDHSLFAYDDKIISAFDRPRPCQENIAKFYSRQTGEFKFKIIFGLPDKSNNRTKRYVALIAHPNFPFIISVQYTVLQPTIINLHVRSSL</sequence>
<keyword evidence="2" id="KW-1185">Reference proteome</keyword>
<organism evidence="1 2">
    <name type="scientific">Diversispora epigaea</name>
    <dbReference type="NCBI Taxonomy" id="1348612"/>
    <lineage>
        <taxon>Eukaryota</taxon>
        <taxon>Fungi</taxon>
        <taxon>Fungi incertae sedis</taxon>
        <taxon>Mucoromycota</taxon>
        <taxon>Glomeromycotina</taxon>
        <taxon>Glomeromycetes</taxon>
        <taxon>Diversisporales</taxon>
        <taxon>Diversisporaceae</taxon>
        <taxon>Diversispora</taxon>
    </lineage>
</organism>
<dbReference type="STRING" id="1348612.A0A397JDB8"/>
<dbReference type="InterPro" id="IPR019138">
    <property type="entry name" value="De-etiolated_protein_1_Det1"/>
</dbReference>
<dbReference type="GO" id="GO:0031461">
    <property type="term" value="C:cullin-RING ubiquitin ligase complex"/>
    <property type="evidence" value="ECO:0007669"/>
    <property type="project" value="TreeGrafter"/>
</dbReference>
<dbReference type="GO" id="GO:0031625">
    <property type="term" value="F:ubiquitin protein ligase binding"/>
    <property type="evidence" value="ECO:0007669"/>
    <property type="project" value="TreeGrafter"/>
</dbReference>
<dbReference type="AlphaFoldDB" id="A0A397JDB8"/>
<name>A0A397JDB8_9GLOM</name>
<dbReference type="GO" id="GO:1990756">
    <property type="term" value="F:ubiquitin-like ligase-substrate adaptor activity"/>
    <property type="evidence" value="ECO:0007669"/>
    <property type="project" value="TreeGrafter"/>
</dbReference>
<dbReference type="EMBL" id="PQFF01000094">
    <property type="protein sequence ID" value="RHZ82983.1"/>
    <property type="molecule type" value="Genomic_DNA"/>
</dbReference>
<dbReference type="GO" id="GO:0032436">
    <property type="term" value="P:positive regulation of proteasomal ubiquitin-dependent protein catabolic process"/>
    <property type="evidence" value="ECO:0007669"/>
    <property type="project" value="TreeGrafter"/>
</dbReference>
<dbReference type="GO" id="GO:0016567">
    <property type="term" value="P:protein ubiquitination"/>
    <property type="evidence" value="ECO:0007669"/>
    <property type="project" value="TreeGrafter"/>
</dbReference>
<reference evidence="1 2" key="1">
    <citation type="submission" date="2018-08" db="EMBL/GenBank/DDBJ databases">
        <title>Genome and evolution of the arbuscular mycorrhizal fungus Diversispora epigaea (formerly Glomus versiforme) and its bacterial endosymbionts.</title>
        <authorList>
            <person name="Sun X."/>
            <person name="Fei Z."/>
            <person name="Harrison M."/>
        </authorList>
    </citation>
    <scope>NUCLEOTIDE SEQUENCE [LARGE SCALE GENOMIC DNA]</scope>
    <source>
        <strain evidence="1 2">IT104</strain>
    </source>
</reference>
<accession>A0A397JDB8</accession>
<dbReference type="Pfam" id="PF09737">
    <property type="entry name" value="Det1"/>
    <property type="match status" value="2"/>
</dbReference>
<gene>
    <name evidence="1" type="ORF">Glove_101g18</name>
</gene>
<protein>
    <submittedName>
        <fullName evidence="1">Uncharacterized protein</fullName>
    </submittedName>
</protein>